<comment type="caution">
    <text evidence="3">The sequence shown here is derived from an EMBL/GenBank/DDBJ whole genome shotgun (WGS) entry which is preliminary data.</text>
</comment>
<dbReference type="Proteomes" id="UP000192652">
    <property type="component" value="Unassembled WGS sequence"/>
</dbReference>
<dbReference type="PANTHER" id="PTHR43081:SF18">
    <property type="entry name" value="BLL7624 PROTEIN"/>
    <property type="match status" value="1"/>
</dbReference>
<dbReference type="GO" id="GO:0004016">
    <property type="term" value="F:adenylate cyclase activity"/>
    <property type="evidence" value="ECO:0007669"/>
    <property type="project" value="UniProtKB-ARBA"/>
</dbReference>
<dbReference type="GO" id="GO:0006171">
    <property type="term" value="P:cAMP biosynthetic process"/>
    <property type="evidence" value="ECO:0007669"/>
    <property type="project" value="TreeGrafter"/>
</dbReference>
<dbReference type="STRING" id="1672749.BJF92_04980"/>
<organism evidence="3 5">
    <name type="scientific">Xaviernesmea rhizosphaerae</name>
    <dbReference type="NCBI Taxonomy" id="1672749"/>
    <lineage>
        <taxon>Bacteria</taxon>
        <taxon>Pseudomonadati</taxon>
        <taxon>Pseudomonadota</taxon>
        <taxon>Alphaproteobacteria</taxon>
        <taxon>Hyphomicrobiales</taxon>
        <taxon>Rhizobiaceae</taxon>
        <taxon>Rhizobium/Agrobacterium group</taxon>
        <taxon>Xaviernesmea</taxon>
    </lineage>
</organism>
<gene>
    <name evidence="3" type="ORF">BJF92_04980</name>
    <name evidence="4" type="ORF">BTR14_11140</name>
</gene>
<dbReference type="InterPro" id="IPR050697">
    <property type="entry name" value="Adenylyl/Guanylyl_Cyclase_3/4"/>
</dbReference>
<name>A0A1Q9AEY9_9HYPH</name>
<dbReference type="Proteomes" id="UP000186143">
    <property type="component" value="Unassembled WGS sequence"/>
</dbReference>
<dbReference type="AlphaFoldDB" id="A0A1Q9AEY9"/>
<keyword evidence="1" id="KW-0812">Transmembrane</keyword>
<keyword evidence="6" id="KW-1185">Reference proteome</keyword>
<dbReference type="InterPro" id="IPR001054">
    <property type="entry name" value="A/G_cyclase"/>
</dbReference>
<evidence type="ECO:0000313" key="3">
    <source>
        <dbReference type="EMBL" id="OLP53527.1"/>
    </source>
</evidence>
<dbReference type="SMART" id="SM00044">
    <property type="entry name" value="CYCc"/>
    <property type="match status" value="1"/>
</dbReference>
<sequence>MIDPKTTHVARRQGRLLILMVTVLLMGLPLAVWLDISALSRNALSRQAHDMSSLISSIRGYYSTNVVGRIQAAHASGIGQETVLSHNYAAIPGAIPIPATLSLELGDVIREQQSNITYRFVSDLPFKNRAPHNLDGFEDQALRALRADPKQTPTELTRSGMTNTLRFVTPVIMGAACVACHNTHPESPKTDWKVGDVRGIQEVVIRQPLATNLFAFKFLLGYFVLMAAFGATVVFLQKRQTATIRAVNRELETTNEFLAAISLKISRYLSPQIYKSIFSGQKDVVVQTERKRLTIFFSDIKDFTATTERLQPEALTEMLNDYLTEMSAIALKHGGTVDKFIGDAMLVFFGDPETRGPVEDARACLRMAVDMQQRLGELKERWRRRGTEQPFVVRMGINTGYCNVGNFGSNDRMDYTIIGAEANLAARLQAIAEGGRIVMSYETYSLVSDIVIAHPLAPITMKGIPREVVPYAVDGLSEAREATRVLSEHVNGLDLHLDLSRLDPGERARARAALKAAIAALETEGEPSARPAP</sequence>
<dbReference type="OrthoDB" id="9789782at2"/>
<dbReference type="Pfam" id="PF11845">
    <property type="entry name" value="Tll0287-like"/>
    <property type="match status" value="1"/>
</dbReference>
<dbReference type="EMBL" id="MKIO01000039">
    <property type="protein sequence ID" value="OLP53527.1"/>
    <property type="molecule type" value="Genomic_DNA"/>
</dbReference>
<evidence type="ECO:0000259" key="2">
    <source>
        <dbReference type="PROSITE" id="PS50125"/>
    </source>
</evidence>
<dbReference type="RefSeq" id="WP_075636181.1">
    <property type="nucleotide sequence ID" value="NZ_MKIO01000039.1"/>
</dbReference>
<evidence type="ECO:0000313" key="6">
    <source>
        <dbReference type="Proteomes" id="UP000192652"/>
    </source>
</evidence>
<evidence type="ECO:0000256" key="1">
    <source>
        <dbReference type="SAM" id="Phobius"/>
    </source>
</evidence>
<dbReference type="InterPro" id="IPR021796">
    <property type="entry name" value="Tll0287-like_dom"/>
</dbReference>
<reference evidence="4 6" key="3">
    <citation type="journal article" date="2017" name="Antonie Van Leeuwenhoek">
        <title>Rhizobium rhizosphaerae sp. nov., a novel species isolated from rice rhizosphere.</title>
        <authorList>
            <person name="Zhao J.J."/>
            <person name="Zhang J."/>
            <person name="Zhang R.J."/>
            <person name="Zhang C.W."/>
            <person name="Yin H.Q."/>
            <person name="Zhang X.X."/>
        </authorList>
    </citation>
    <scope>NUCLEOTIDE SEQUENCE [LARGE SCALE GENOMIC DNA]</scope>
    <source>
        <strain evidence="4 6">RD15</strain>
    </source>
</reference>
<dbReference type="EMBL" id="MSPX01000008">
    <property type="protein sequence ID" value="OQP86250.1"/>
    <property type="molecule type" value="Genomic_DNA"/>
</dbReference>
<proteinExistence type="predicted"/>
<evidence type="ECO:0000313" key="5">
    <source>
        <dbReference type="Proteomes" id="UP000186143"/>
    </source>
</evidence>
<feature type="domain" description="Guanylate cyclase" evidence="2">
    <location>
        <begin position="294"/>
        <end position="429"/>
    </location>
</feature>
<dbReference type="Pfam" id="PF00211">
    <property type="entry name" value="Guanylate_cyc"/>
    <property type="match status" value="1"/>
</dbReference>
<keyword evidence="1" id="KW-0472">Membrane</keyword>
<evidence type="ECO:0000313" key="4">
    <source>
        <dbReference type="EMBL" id="OQP86250.1"/>
    </source>
</evidence>
<dbReference type="InterPro" id="IPR029787">
    <property type="entry name" value="Nucleotide_cyclase"/>
</dbReference>
<feature type="transmembrane region" description="Helical" evidence="1">
    <location>
        <begin position="16"/>
        <end position="34"/>
    </location>
</feature>
<feature type="transmembrane region" description="Helical" evidence="1">
    <location>
        <begin position="214"/>
        <end position="236"/>
    </location>
</feature>
<accession>A0A1Q9AEY9</accession>
<dbReference type="SUPFAM" id="SSF55073">
    <property type="entry name" value="Nucleotide cyclase"/>
    <property type="match status" value="1"/>
</dbReference>
<keyword evidence="1" id="KW-1133">Transmembrane helix</keyword>
<dbReference type="GO" id="GO:0035556">
    <property type="term" value="P:intracellular signal transduction"/>
    <property type="evidence" value="ECO:0007669"/>
    <property type="project" value="InterPro"/>
</dbReference>
<dbReference type="PROSITE" id="PS50125">
    <property type="entry name" value="GUANYLATE_CYCLASE_2"/>
    <property type="match status" value="1"/>
</dbReference>
<dbReference type="Gene3D" id="3.30.70.1230">
    <property type="entry name" value="Nucleotide cyclase"/>
    <property type="match status" value="1"/>
</dbReference>
<reference evidence="4" key="2">
    <citation type="submission" date="2016-12" db="EMBL/GenBank/DDBJ databases">
        <authorList>
            <person name="Zhang X."/>
            <person name="Zhao J."/>
        </authorList>
    </citation>
    <scope>NUCLEOTIDE SEQUENCE</scope>
    <source>
        <strain evidence="4">RD15</strain>
    </source>
</reference>
<dbReference type="PANTHER" id="PTHR43081">
    <property type="entry name" value="ADENYLATE CYCLASE, TERMINAL-DIFFERENTIATION SPECIFIC-RELATED"/>
    <property type="match status" value="1"/>
</dbReference>
<dbReference type="CDD" id="cd07302">
    <property type="entry name" value="CHD"/>
    <property type="match status" value="1"/>
</dbReference>
<reference evidence="3 5" key="1">
    <citation type="submission" date="2016-09" db="EMBL/GenBank/DDBJ databases">
        <title>Rhizobium sp. nov., a novel species isolated from the rice rhizosphere.</title>
        <authorList>
            <person name="Zhao J."/>
            <person name="Zhang X."/>
        </authorList>
    </citation>
    <scope>NUCLEOTIDE SEQUENCE [LARGE SCALE GENOMIC DNA]</scope>
    <source>
        <strain evidence="3 5">MH17</strain>
    </source>
</reference>
<protein>
    <submittedName>
        <fullName evidence="3">Adenylate cyclase</fullName>
    </submittedName>
    <submittedName>
        <fullName evidence="4">Adenylate/guanylate cyclase domain-containing protein</fullName>
    </submittedName>
</protein>